<proteinExistence type="predicted"/>
<feature type="region of interest" description="Disordered" evidence="1">
    <location>
        <begin position="280"/>
        <end position="305"/>
    </location>
</feature>
<evidence type="ECO:0000313" key="4">
    <source>
        <dbReference type="EMBL" id="QIN84884.1"/>
    </source>
</evidence>
<dbReference type="RefSeq" id="WP_166179514.1">
    <property type="nucleotide sequence ID" value="NZ_CP045119.1"/>
</dbReference>
<protein>
    <submittedName>
        <fullName evidence="4">DUF4097 family beta strand repeat protein</fullName>
    </submittedName>
</protein>
<organism evidence="4 5">
    <name type="scientific">Rubrobacter tropicus</name>
    <dbReference type="NCBI Taxonomy" id="2653851"/>
    <lineage>
        <taxon>Bacteria</taxon>
        <taxon>Bacillati</taxon>
        <taxon>Actinomycetota</taxon>
        <taxon>Rubrobacteria</taxon>
        <taxon>Rubrobacterales</taxon>
        <taxon>Rubrobacteraceae</taxon>
        <taxon>Rubrobacter</taxon>
    </lineage>
</organism>
<evidence type="ECO:0000259" key="3">
    <source>
        <dbReference type="Pfam" id="PF13349"/>
    </source>
</evidence>
<keyword evidence="5" id="KW-1185">Reference proteome</keyword>
<dbReference type="KEGG" id="rub:GBA63_21235"/>
<dbReference type="AlphaFoldDB" id="A0A6G8QEF5"/>
<dbReference type="Proteomes" id="UP000501452">
    <property type="component" value="Chromosome"/>
</dbReference>
<evidence type="ECO:0000313" key="5">
    <source>
        <dbReference type="Proteomes" id="UP000501452"/>
    </source>
</evidence>
<dbReference type="Pfam" id="PF13349">
    <property type="entry name" value="DUF4097"/>
    <property type="match status" value="1"/>
</dbReference>
<keyword evidence="2" id="KW-0812">Transmembrane</keyword>
<sequence>MGASGRGGPRRPGREGPQNRPPNRTRRSGESPAGPNLLTVVAALLVLALLVVVAVFLWRTLGDEVPGSSVAEDSIDSGREPKVEITNGPGSVTVEGAEGSEAVEYEVTRYAVAGDPAAARSAASEVPVNVAREGSTVTLETNGGGETGADYSVVVPAGGGVEVESEEGDVEVSGVDGAVTVRAASGDVAVRDVAGDITVEAEMGDVVVGGIRTDTGNVELAVESGDVALEDLIVGTLEATVETGDVTLSGRFSGDGRVSVGTGDVTARLPSDDVTDLSLETLVGKVSRDTPDENARPENRKGGNE</sequence>
<dbReference type="InterPro" id="IPR025164">
    <property type="entry name" value="Toastrack_DUF4097"/>
</dbReference>
<feature type="transmembrane region" description="Helical" evidence="2">
    <location>
        <begin position="37"/>
        <end position="58"/>
    </location>
</feature>
<feature type="domain" description="DUF4097" evidence="3">
    <location>
        <begin position="153"/>
        <end position="300"/>
    </location>
</feature>
<accession>A0A6G8QEF5</accession>
<reference evidence="4 5" key="1">
    <citation type="submission" date="2019-10" db="EMBL/GenBank/DDBJ databases">
        <title>Rubrobacter sp nov SCSIO 52090 isolated from a deep-sea sediment in the South China Sea.</title>
        <authorList>
            <person name="Chen R.W."/>
        </authorList>
    </citation>
    <scope>NUCLEOTIDE SEQUENCE [LARGE SCALE GENOMIC DNA]</scope>
    <source>
        <strain evidence="4 5">SCSIO 52909</strain>
    </source>
</reference>
<feature type="compositionally biased region" description="Basic and acidic residues" evidence="1">
    <location>
        <begin position="286"/>
        <end position="305"/>
    </location>
</feature>
<feature type="region of interest" description="Disordered" evidence="1">
    <location>
        <begin position="67"/>
        <end position="89"/>
    </location>
</feature>
<dbReference type="EMBL" id="CP045119">
    <property type="protein sequence ID" value="QIN84884.1"/>
    <property type="molecule type" value="Genomic_DNA"/>
</dbReference>
<evidence type="ECO:0000256" key="1">
    <source>
        <dbReference type="SAM" id="MobiDB-lite"/>
    </source>
</evidence>
<keyword evidence="2" id="KW-1133">Transmembrane helix</keyword>
<name>A0A6G8QEF5_9ACTN</name>
<evidence type="ECO:0000256" key="2">
    <source>
        <dbReference type="SAM" id="Phobius"/>
    </source>
</evidence>
<feature type="region of interest" description="Disordered" evidence="1">
    <location>
        <begin position="1"/>
        <end position="34"/>
    </location>
</feature>
<keyword evidence="2" id="KW-0472">Membrane</keyword>
<gene>
    <name evidence="4" type="ORF">GBA63_21235</name>
</gene>